<evidence type="ECO:0000313" key="6">
    <source>
        <dbReference type="Proteomes" id="UP000280417"/>
    </source>
</evidence>
<sequence length="344" mass="37320">MVERSYPMRAAVWYGDGKIKLEKRDKPSLKEGEVLIKVRACGICGTDLMIYNGKFPRSHPPLIPGHEFSGEVTAIRDAHSNLKIGDRVVVNPLLFCGRCTACKRGFTNACPKLGLIGVDIDGAFAEYVKASSEKVLRIPSDFPFDVAALVEPVAVAFHAVRISACEVGDSILVLGAGPIGILIAMIARIAGASEVILAEVSRYRLDFAEKLGFSVIDSTRDDPVQKIHSITKGEGVDLVFDTAAVPQMAGKLIALTRPKGKIIIVGLYKQLAKIDLLNMIFKEAHLQGSRVYTEVDFEKAVKLVTSEKLKVDSLLTNQLHLGEAIEGIGLLEKGEDVMKIILSP</sequence>
<dbReference type="SMART" id="SM00829">
    <property type="entry name" value="PKS_ER"/>
    <property type="match status" value="1"/>
</dbReference>
<evidence type="ECO:0000259" key="4">
    <source>
        <dbReference type="SMART" id="SM00829"/>
    </source>
</evidence>
<name>A0A662D2X3_UNCAE</name>
<dbReference type="PANTHER" id="PTHR43401:SF2">
    <property type="entry name" value="L-THREONINE 3-DEHYDROGENASE"/>
    <property type="match status" value="1"/>
</dbReference>
<dbReference type="InterPro" id="IPR011032">
    <property type="entry name" value="GroES-like_sf"/>
</dbReference>
<dbReference type="InterPro" id="IPR013149">
    <property type="entry name" value="ADH-like_C"/>
</dbReference>
<dbReference type="Pfam" id="PF08240">
    <property type="entry name" value="ADH_N"/>
    <property type="match status" value="1"/>
</dbReference>
<proteinExistence type="predicted"/>
<comment type="caution">
    <text evidence="5">The sequence shown here is derived from an EMBL/GenBank/DDBJ whole genome shotgun (WGS) entry which is preliminary data.</text>
</comment>
<feature type="domain" description="Enoyl reductase (ER)" evidence="4">
    <location>
        <begin position="15"/>
        <end position="342"/>
    </location>
</feature>
<dbReference type="SUPFAM" id="SSF50129">
    <property type="entry name" value="GroES-like"/>
    <property type="match status" value="1"/>
</dbReference>
<dbReference type="InterPro" id="IPR036291">
    <property type="entry name" value="NAD(P)-bd_dom_sf"/>
</dbReference>
<reference evidence="5 6" key="1">
    <citation type="submission" date="2018-06" db="EMBL/GenBank/DDBJ databases">
        <title>Extensive metabolic versatility and redundancy in microbially diverse, dynamic hydrothermal sediments.</title>
        <authorList>
            <person name="Dombrowski N."/>
            <person name="Teske A."/>
            <person name="Baker B.J."/>
        </authorList>
    </citation>
    <scope>NUCLEOTIDE SEQUENCE [LARGE SCALE GENOMIC DNA]</scope>
    <source>
        <strain evidence="5">B3_G15</strain>
    </source>
</reference>
<organism evidence="5 6">
    <name type="scientific">Aerophobetes bacterium</name>
    <dbReference type="NCBI Taxonomy" id="2030807"/>
    <lineage>
        <taxon>Bacteria</taxon>
        <taxon>Candidatus Aerophobota</taxon>
    </lineage>
</organism>
<dbReference type="AlphaFoldDB" id="A0A662D2X3"/>
<evidence type="ECO:0000313" key="5">
    <source>
        <dbReference type="EMBL" id="RLE09291.1"/>
    </source>
</evidence>
<dbReference type="GO" id="GO:0016491">
    <property type="term" value="F:oxidoreductase activity"/>
    <property type="evidence" value="ECO:0007669"/>
    <property type="project" value="UniProtKB-KW"/>
</dbReference>
<protein>
    <submittedName>
        <fullName evidence="5">Zinc-binding dehydrogenase</fullName>
    </submittedName>
</protein>
<dbReference type="Proteomes" id="UP000280417">
    <property type="component" value="Unassembled WGS sequence"/>
</dbReference>
<dbReference type="InterPro" id="IPR013154">
    <property type="entry name" value="ADH-like_N"/>
</dbReference>
<dbReference type="InterPro" id="IPR020843">
    <property type="entry name" value="ER"/>
</dbReference>
<evidence type="ECO:0000256" key="3">
    <source>
        <dbReference type="ARBA" id="ARBA00023002"/>
    </source>
</evidence>
<keyword evidence="2" id="KW-0862">Zinc</keyword>
<dbReference type="PANTHER" id="PTHR43401">
    <property type="entry name" value="L-THREONINE 3-DEHYDROGENASE"/>
    <property type="match status" value="1"/>
</dbReference>
<evidence type="ECO:0000256" key="2">
    <source>
        <dbReference type="ARBA" id="ARBA00022833"/>
    </source>
</evidence>
<dbReference type="Gene3D" id="3.40.50.720">
    <property type="entry name" value="NAD(P)-binding Rossmann-like Domain"/>
    <property type="match status" value="1"/>
</dbReference>
<dbReference type="GO" id="GO:0046872">
    <property type="term" value="F:metal ion binding"/>
    <property type="evidence" value="ECO:0007669"/>
    <property type="project" value="UniProtKB-KW"/>
</dbReference>
<dbReference type="EMBL" id="QMQA01000375">
    <property type="protein sequence ID" value="RLE09291.1"/>
    <property type="molecule type" value="Genomic_DNA"/>
</dbReference>
<dbReference type="Pfam" id="PF00107">
    <property type="entry name" value="ADH_zinc_N"/>
    <property type="match status" value="1"/>
</dbReference>
<dbReference type="InterPro" id="IPR050129">
    <property type="entry name" value="Zn_alcohol_dh"/>
</dbReference>
<evidence type="ECO:0000256" key="1">
    <source>
        <dbReference type="ARBA" id="ARBA00022723"/>
    </source>
</evidence>
<dbReference type="Gene3D" id="3.90.180.10">
    <property type="entry name" value="Medium-chain alcohol dehydrogenases, catalytic domain"/>
    <property type="match status" value="1"/>
</dbReference>
<accession>A0A662D2X3</accession>
<gene>
    <name evidence="5" type="ORF">DRJ04_10025</name>
</gene>
<dbReference type="SUPFAM" id="SSF51735">
    <property type="entry name" value="NAD(P)-binding Rossmann-fold domains"/>
    <property type="match status" value="1"/>
</dbReference>
<keyword evidence="3" id="KW-0560">Oxidoreductase</keyword>
<keyword evidence="1" id="KW-0479">Metal-binding</keyword>